<dbReference type="OrthoDB" id="7159137at2"/>
<dbReference type="InterPro" id="IPR055348">
    <property type="entry name" value="DctQ"/>
</dbReference>
<keyword evidence="7 9" id="KW-0472">Membrane</keyword>
<proteinExistence type="inferred from homology"/>
<keyword evidence="12" id="KW-1185">Reference proteome</keyword>
<evidence type="ECO:0000256" key="5">
    <source>
        <dbReference type="ARBA" id="ARBA00022692"/>
    </source>
</evidence>
<evidence type="ECO:0000256" key="3">
    <source>
        <dbReference type="ARBA" id="ARBA00022475"/>
    </source>
</evidence>
<accession>A0A5B8FRS3</accession>
<dbReference type="PANTHER" id="PTHR35011">
    <property type="entry name" value="2,3-DIKETO-L-GULONATE TRAP TRANSPORTER SMALL PERMEASE PROTEIN YIAM"/>
    <property type="match status" value="1"/>
</dbReference>
<dbReference type="Proteomes" id="UP000305888">
    <property type="component" value="Chromosome"/>
</dbReference>
<dbReference type="GO" id="GO:0015740">
    <property type="term" value="P:C4-dicarboxylate transport"/>
    <property type="evidence" value="ECO:0007669"/>
    <property type="project" value="TreeGrafter"/>
</dbReference>
<feature type="domain" description="Tripartite ATP-independent periplasmic transporters DctQ component" evidence="10">
    <location>
        <begin position="46"/>
        <end position="174"/>
    </location>
</feature>
<gene>
    <name evidence="11" type="ORF">FDP22_06345</name>
</gene>
<dbReference type="RefSeq" id="WP_138577787.1">
    <property type="nucleotide sequence ID" value="NZ_CP040818.1"/>
</dbReference>
<evidence type="ECO:0000313" key="12">
    <source>
        <dbReference type="Proteomes" id="UP000305888"/>
    </source>
</evidence>
<dbReference type="EMBL" id="CP040818">
    <property type="protein sequence ID" value="QDL91436.1"/>
    <property type="molecule type" value="Genomic_DNA"/>
</dbReference>
<keyword evidence="3" id="KW-1003">Cell membrane</keyword>
<evidence type="ECO:0000256" key="7">
    <source>
        <dbReference type="ARBA" id="ARBA00023136"/>
    </source>
</evidence>
<comment type="function">
    <text evidence="9">Part of the tripartite ATP-independent periplasmic (TRAP) transport system.</text>
</comment>
<evidence type="ECO:0000313" key="11">
    <source>
        <dbReference type="EMBL" id="QDL91436.1"/>
    </source>
</evidence>
<dbReference type="KEGG" id="ppru:FDP22_06345"/>
<evidence type="ECO:0000256" key="4">
    <source>
        <dbReference type="ARBA" id="ARBA00022519"/>
    </source>
</evidence>
<comment type="similarity">
    <text evidence="8 9">Belongs to the TRAP transporter small permease family.</text>
</comment>
<dbReference type="GO" id="GO:0005886">
    <property type="term" value="C:plasma membrane"/>
    <property type="evidence" value="ECO:0007669"/>
    <property type="project" value="UniProtKB-SubCell"/>
</dbReference>
<feature type="transmembrane region" description="Helical" evidence="9">
    <location>
        <begin position="109"/>
        <end position="132"/>
    </location>
</feature>
<evidence type="ECO:0000256" key="8">
    <source>
        <dbReference type="ARBA" id="ARBA00038436"/>
    </source>
</evidence>
<sequence length="189" mass="20583">MPPGTQTAATASPVPRRDTSHPFLRLAATLSRACGVASALMIVASILVTCQMIAVRFLLNGSTTWQTEFVIYMMIAATLIGLPYVQLLRGHVNVDLLPIALPRRLRLGLAFVTLGTAFAVIGLLMVYGVELWHVAWARNWTSDTVWRVPLSIPYLAMPVGFGLYLVQIAADLFAVASGRETPFGLSEDR</sequence>
<feature type="transmembrane region" description="Helical" evidence="9">
    <location>
        <begin position="152"/>
        <end position="176"/>
    </location>
</feature>
<evidence type="ECO:0000256" key="9">
    <source>
        <dbReference type="RuleBase" id="RU369079"/>
    </source>
</evidence>
<keyword evidence="4 9" id="KW-0997">Cell inner membrane</keyword>
<comment type="subunit">
    <text evidence="9">The complex comprises the extracytoplasmic solute receptor protein and the two transmembrane proteins.</text>
</comment>
<evidence type="ECO:0000256" key="1">
    <source>
        <dbReference type="ARBA" id="ARBA00004429"/>
    </source>
</evidence>
<protein>
    <recommendedName>
        <fullName evidence="9">TRAP transporter small permease protein</fullName>
    </recommendedName>
</protein>
<feature type="transmembrane region" description="Helical" evidence="9">
    <location>
        <begin position="69"/>
        <end position="88"/>
    </location>
</feature>
<dbReference type="InterPro" id="IPR007387">
    <property type="entry name" value="TRAP_DctQ"/>
</dbReference>
<keyword evidence="6 9" id="KW-1133">Transmembrane helix</keyword>
<dbReference type="GO" id="GO:0022857">
    <property type="term" value="F:transmembrane transporter activity"/>
    <property type="evidence" value="ECO:0007669"/>
    <property type="project" value="UniProtKB-UniRule"/>
</dbReference>
<evidence type="ECO:0000256" key="6">
    <source>
        <dbReference type="ARBA" id="ARBA00022989"/>
    </source>
</evidence>
<dbReference type="PANTHER" id="PTHR35011:SF10">
    <property type="entry name" value="TRAP TRANSPORTER SMALL PERMEASE PROTEIN"/>
    <property type="match status" value="1"/>
</dbReference>
<feature type="transmembrane region" description="Helical" evidence="9">
    <location>
        <begin position="33"/>
        <end position="57"/>
    </location>
</feature>
<organism evidence="11 12">
    <name type="scientific">Paroceanicella profunda</name>
    <dbReference type="NCBI Taxonomy" id="2579971"/>
    <lineage>
        <taxon>Bacteria</taxon>
        <taxon>Pseudomonadati</taxon>
        <taxon>Pseudomonadota</taxon>
        <taxon>Alphaproteobacteria</taxon>
        <taxon>Rhodobacterales</taxon>
        <taxon>Paracoccaceae</taxon>
        <taxon>Paroceanicella</taxon>
    </lineage>
</organism>
<reference evidence="11 12" key="1">
    <citation type="submission" date="2019-06" db="EMBL/GenBank/DDBJ databases">
        <title>Genome sequence of Rhodobacteraceae bacterium D4M1.</title>
        <authorList>
            <person name="Cao J."/>
        </authorList>
    </citation>
    <scope>NUCLEOTIDE SEQUENCE [LARGE SCALE GENOMIC DNA]</scope>
    <source>
        <strain evidence="11 12">D4M1</strain>
    </source>
</reference>
<comment type="subcellular location">
    <subcellularLocation>
        <location evidence="1 9">Cell inner membrane</location>
        <topology evidence="1 9">Multi-pass membrane protein</topology>
    </subcellularLocation>
</comment>
<evidence type="ECO:0000256" key="2">
    <source>
        <dbReference type="ARBA" id="ARBA00022448"/>
    </source>
</evidence>
<dbReference type="Pfam" id="PF04290">
    <property type="entry name" value="DctQ"/>
    <property type="match status" value="1"/>
</dbReference>
<name>A0A5B8FRS3_9RHOB</name>
<keyword evidence="2 9" id="KW-0813">Transport</keyword>
<keyword evidence="5 9" id="KW-0812">Transmembrane</keyword>
<evidence type="ECO:0000259" key="10">
    <source>
        <dbReference type="Pfam" id="PF04290"/>
    </source>
</evidence>
<dbReference type="AlphaFoldDB" id="A0A5B8FRS3"/>